<evidence type="ECO:0000256" key="4">
    <source>
        <dbReference type="ARBA" id="ARBA00022989"/>
    </source>
</evidence>
<evidence type="ECO:0000313" key="9">
    <source>
        <dbReference type="EMBL" id="MFD1433114.1"/>
    </source>
</evidence>
<evidence type="ECO:0000256" key="5">
    <source>
        <dbReference type="ARBA" id="ARBA00023136"/>
    </source>
</evidence>
<organism evidence="9 10">
    <name type="scientific">Lacticaseibacillus yichunensis</name>
    <dbReference type="NCBI Taxonomy" id="2486015"/>
    <lineage>
        <taxon>Bacteria</taxon>
        <taxon>Bacillati</taxon>
        <taxon>Bacillota</taxon>
        <taxon>Bacilli</taxon>
        <taxon>Lactobacillales</taxon>
        <taxon>Lactobacillaceae</taxon>
        <taxon>Lacticaseibacillus</taxon>
    </lineage>
</organism>
<dbReference type="InterPro" id="IPR007267">
    <property type="entry name" value="GtrA_DPMS_TM"/>
</dbReference>
<evidence type="ECO:0000313" key="10">
    <source>
        <dbReference type="Proteomes" id="UP001597192"/>
    </source>
</evidence>
<feature type="transmembrane region" description="Helical" evidence="7">
    <location>
        <begin position="91"/>
        <end position="114"/>
    </location>
</feature>
<accession>A0ABW4CSD7</accession>
<evidence type="ECO:0000256" key="3">
    <source>
        <dbReference type="ARBA" id="ARBA00022692"/>
    </source>
</evidence>
<dbReference type="Pfam" id="PF04138">
    <property type="entry name" value="GtrA_DPMS_TM"/>
    <property type="match status" value="1"/>
</dbReference>
<feature type="transmembrane region" description="Helical" evidence="7">
    <location>
        <begin position="25"/>
        <end position="45"/>
    </location>
</feature>
<keyword evidence="3 7" id="KW-0812">Transmembrane</keyword>
<keyword evidence="5 7" id="KW-0472">Membrane</keyword>
<feature type="transmembrane region" description="Helical" evidence="7">
    <location>
        <begin position="126"/>
        <end position="147"/>
    </location>
</feature>
<dbReference type="RefSeq" id="WP_164510147.1">
    <property type="nucleotide sequence ID" value="NZ_JBHTOG010000057.1"/>
</dbReference>
<keyword evidence="4 7" id="KW-1133">Transmembrane helix</keyword>
<feature type="compositionally biased region" description="Basic and acidic residues" evidence="6">
    <location>
        <begin position="153"/>
        <end position="173"/>
    </location>
</feature>
<evidence type="ECO:0000256" key="1">
    <source>
        <dbReference type="ARBA" id="ARBA00004141"/>
    </source>
</evidence>
<reference evidence="10" key="1">
    <citation type="journal article" date="2019" name="Int. J. Syst. Evol. Microbiol.">
        <title>The Global Catalogue of Microorganisms (GCM) 10K type strain sequencing project: providing services to taxonomists for standard genome sequencing and annotation.</title>
        <authorList>
            <consortium name="The Broad Institute Genomics Platform"/>
            <consortium name="The Broad Institute Genome Sequencing Center for Infectious Disease"/>
            <person name="Wu L."/>
            <person name="Ma J."/>
        </authorList>
    </citation>
    <scope>NUCLEOTIDE SEQUENCE [LARGE SCALE GENOMIC DNA]</scope>
    <source>
        <strain evidence="10">CCM 8947</strain>
    </source>
</reference>
<dbReference type="Proteomes" id="UP001597192">
    <property type="component" value="Unassembled WGS sequence"/>
</dbReference>
<dbReference type="PANTHER" id="PTHR38459">
    <property type="entry name" value="PROPHAGE BACTOPRENOL-LINKED GLUCOSE TRANSLOCASE HOMOLOG"/>
    <property type="match status" value="1"/>
</dbReference>
<dbReference type="PANTHER" id="PTHR38459:SF5">
    <property type="entry name" value="CELL WALL TEICHOIC ACID GLYCOSYLATION PROTEIN GTCA"/>
    <property type="match status" value="1"/>
</dbReference>
<comment type="subcellular location">
    <subcellularLocation>
        <location evidence="1">Membrane</location>
        <topology evidence="1">Multi-pass membrane protein</topology>
    </subcellularLocation>
</comment>
<feature type="region of interest" description="Disordered" evidence="6">
    <location>
        <begin position="150"/>
        <end position="173"/>
    </location>
</feature>
<keyword evidence="10" id="KW-1185">Reference proteome</keyword>
<feature type="domain" description="GtrA/DPMS transmembrane" evidence="8">
    <location>
        <begin position="28"/>
        <end position="145"/>
    </location>
</feature>
<evidence type="ECO:0000256" key="6">
    <source>
        <dbReference type="SAM" id="MobiDB-lite"/>
    </source>
</evidence>
<evidence type="ECO:0000256" key="7">
    <source>
        <dbReference type="SAM" id="Phobius"/>
    </source>
</evidence>
<evidence type="ECO:0000256" key="2">
    <source>
        <dbReference type="ARBA" id="ARBA00009399"/>
    </source>
</evidence>
<feature type="transmembrane region" description="Helical" evidence="7">
    <location>
        <begin position="51"/>
        <end position="70"/>
    </location>
</feature>
<sequence>MAQCQGRRLAINWQSQRVKAKLKEIIFYLVFGGLTTLVNIAAFWLGTNWLHWYYLVANLVAWVLSVWFAFETNRRWVFTGSVAQKESTSIQLCRFFLARGVSLVIDMGCMIGLVQGIRTSDLTAKLVTQVIVVILNYLLSVHFVFGASPKQSSQEERSRSDAQNDRDHHPMSK</sequence>
<comment type="caution">
    <text evidence="9">The sequence shown here is derived from an EMBL/GenBank/DDBJ whole genome shotgun (WGS) entry which is preliminary data.</text>
</comment>
<protein>
    <submittedName>
        <fullName evidence="9">GtrA family protein</fullName>
    </submittedName>
</protein>
<comment type="similarity">
    <text evidence="2">Belongs to the GtrA family.</text>
</comment>
<evidence type="ECO:0000259" key="8">
    <source>
        <dbReference type="Pfam" id="PF04138"/>
    </source>
</evidence>
<dbReference type="EMBL" id="JBHTOG010000057">
    <property type="protein sequence ID" value="MFD1433114.1"/>
    <property type="molecule type" value="Genomic_DNA"/>
</dbReference>
<name>A0ABW4CSD7_9LACO</name>
<proteinExistence type="inferred from homology"/>
<dbReference type="InterPro" id="IPR051401">
    <property type="entry name" value="GtrA_CellWall_Glycosyl"/>
</dbReference>
<gene>
    <name evidence="9" type="ORF">ACFQ47_10615</name>
</gene>